<feature type="region of interest" description="Disordered" evidence="1">
    <location>
        <begin position="157"/>
        <end position="243"/>
    </location>
</feature>
<keyword evidence="3" id="KW-1185">Reference proteome</keyword>
<accession>A0A8H7UHQ8</accession>
<feature type="compositionally biased region" description="Basic and acidic residues" evidence="1">
    <location>
        <begin position="184"/>
        <end position="199"/>
    </location>
</feature>
<reference evidence="2" key="1">
    <citation type="submission" date="2020-12" db="EMBL/GenBank/DDBJ databases">
        <title>Metabolic potential, ecology and presence of endohyphal bacteria is reflected in genomic diversity of Mucoromycotina.</title>
        <authorList>
            <person name="Muszewska A."/>
            <person name="Okrasinska A."/>
            <person name="Steczkiewicz K."/>
            <person name="Drgas O."/>
            <person name="Orlowska M."/>
            <person name="Perlinska-Lenart U."/>
            <person name="Aleksandrzak-Piekarczyk T."/>
            <person name="Szatraj K."/>
            <person name="Zielenkiewicz U."/>
            <person name="Pilsyk S."/>
            <person name="Malc E."/>
            <person name="Mieczkowski P."/>
            <person name="Kruszewska J.S."/>
            <person name="Biernat P."/>
            <person name="Pawlowska J."/>
        </authorList>
    </citation>
    <scope>NUCLEOTIDE SEQUENCE</scope>
    <source>
        <strain evidence="2">WA0000067209</strain>
    </source>
</reference>
<evidence type="ECO:0000313" key="2">
    <source>
        <dbReference type="EMBL" id="KAG2183515.1"/>
    </source>
</evidence>
<comment type="caution">
    <text evidence="2">The sequence shown here is derived from an EMBL/GenBank/DDBJ whole genome shotgun (WGS) entry which is preliminary data.</text>
</comment>
<evidence type="ECO:0000256" key="1">
    <source>
        <dbReference type="SAM" id="MobiDB-lite"/>
    </source>
</evidence>
<dbReference type="EMBL" id="JAEPQZ010000003">
    <property type="protein sequence ID" value="KAG2183515.1"/>
    <property type="molecule type" value="Genomic_DNA"/>
</dbReference>
<sequence length="243" mass="27004">MSVVLRSASISLNESSYKKRLSVDRPPTKSLSTEPSPSLKSENTLKASVQEKAKPILVVVPKATSKRKPLKDITPKIYRTLSQSVASCQVSPPPCSPSPVTMETLRTLSCQLLQKSLIVKFYSILQPNVLDADFTIYVDAPAQSRIAKTDTTVQENVVVPETDKPTTDQDTLCKENIPPMPLLAKDKSETPMEKSEKTPSKPKKQSSTPDKKQNTVDASVKRKRRQTMDTHTIPKRASLRMMR</sequence>
<name>A0A8H7UHQ8_MORIS</name>
<dbReference type="AlphaFoldDB" id="A0A8H7UHQ8"/>
<organism evidence="2 3">
    <name type="scientific">Mortierella isabellina</name>
    <name type="common">Filamentous fungus</name>
    <name type="synonym">Umbelopsis isabellina</name>
    <dbReference type="NCBI Taxonomy" id="91625"/>
    <lineage>
        <taxon>Eukaryota</taxon>
        <taxon>Fungi</taxon>
        <taxon>Fungi incertae sedis</taxon>
        <taxon>Mucoromycota</taxon>
        <taxon>Mucoromycotina</taxon>
        <taxon>Umbelopsidomycetes</taxon>
        <taxon>Umbelopsidales</taxon>
        <taxon>Umbelopsidaceae</taxon>
        <taxon>Umbelopsis</taxon>
    </lineage>
</organism>
<feature type="compositionally biased region" description="Polar residues" evidence="1">
    <location>
        <begin position="29"/>
        <end position="45"/>
    </location>
</feature>
<feature type="compositionally biased region" description="Basic residues" evidence="1">
    <location>
        <begin position="233"/>
        <end position="243"/>
    </location>
</feature>
<dbReference type="Proteomes" id="UP000654370">
    <property type="component" value="Unassembled WGS sequence"/>
</dbReference>
<feature type="compositionally biased region" description="Basic and acidic residues" evidence="1">
    <location>
        <begin position="161"/>
        <end position="173"/>
    </location>
</feature>
<evidence type="ECO:0000313" key="3">
    <source>
        <dbReference type="Proteomes" id="UP000654370"/>
    </source>
</evidence>
<dbReference type="OrthoDB" id="2439719at2759"/>
<proteinExistence type="predicted"/>
<feature type="region of interest" description="Disordered" evidence="1">
    <location>
        <begin position="16"/>
        <end position="45"/>
    </location>
</feature>
<protein>
    <submittedName>
        <fullName evidence="2">Uncharacterized protein</fullName>
    </submittedName>
</protein>
<gene>
    <name evidence="2" type="ORF">INT43_006521</name>
</gene>